<dbReference type="EMBL" id="CH474049">
    <property type="protein sequence ID" value="EDM14187.1"/>
    <property type="molecule type" value="Genomic_DNA"/>
</dbReference>
<dbReference type="AlphaFoldDB" id="A6KGV8"/>
<feature type="non-terminal residue" evidence="1">
    <location>
        <position position="54"/>
    </location>
</feature>
<protein>
    <submittedName>
        <fullName evidence="1">Similar to leishmanolysin-like (Metallopeptidase M8 family) (Predicted)</fullName>
    </submittedName>
</protein>
<accession>A6KGV8</accession>
<evidence type="ECO:0000313" key="1">
    <source>
        <dbReference type="EMBL" id="EDM14187.1"/>
    </source>
</evidence>
<dbReference type="Proteomes" id="UP000234681">
    <property type="component" value="Chromosome 15"/>
</dbReference>
<sequence length="54" mass="5767">MLPAASWTQKTGPSLVPLSTVPNISAARASATTILSWLHCMNCCTLWVFLDSSS</sequence>
<organism evidence="1 2">
    <name type="scientific">Rattus norvegicus</name>
    <name type="common">Rat</name>
    <dbReference type="NCBI Taxonomy" id="10116"/>
    <lineage>
        <taxon>Eukaryota</taxon>
        <taxon>Metazoa</taxon>
        <taxon>Chordata</taxon>
        <taxon>Craniata</taxon>
        <taxon>Vertebrata</taxon>
        <taxon>Euteleostomi</taxon>
        <taxon>Mammalia</taxon>
        <taxon>Eutheria</taxon>
        <taxon>Euarchontoglires</taxon>
        <taxon>Glires</taxon>
        <taxon>Rodentia</taxon>
        <taxon>Myomorpha</taxon>
        <taxon>Muroidea</taxon>
        <taxon>Muridae</taxon>
        <taxon>Murinae</taxon>
        <taxon>Rattus</taxon>
    </lineage>
</organism>
<proteinExistence type="predicted"/>
<evidence type="ECO:0000313" key="2">
    <source>
        <dbReference type="Proteomes" id="UP000234681"/>
    </source>
</evidence>
<reference evidence="1 2" key="1">
    <citation type="submission" date="2005-07" db="EMBL/GenBank/DDBJ databases">
        <authorList>
            <person name="Mural R.J."/>
            <person name="Li P.W."/>
            <person name="Adams M.D."/>
            <person name="Amanatides P.G."/>
            <person name="Baden-Tillson H."/>
            <person name="Barnstead M."/>
            <person name="Chin S.H."/>
            <person name="Dew I."/>
            <person name="Evans C.A."/>
            <person name="Ferriera S."/>
            <person name="Flanigan M."/>
            <person name="Fosler C."/>
            <person name="Glodek A."/>
            <person name="Gu Z."/>
            <person name="Holt R.A."/>
            <person name="Jennings D."/>
            <person name="Kraft C.L."/>
            <person name="Lu F."/>
            <person name="Nguyen T."/>
            <person name="Nusskern D.R."/>
            <person name="Pfannkoch C.M."/>
            <person name="Sitter C."/>
            <person name="Sutton G.G."/>
            <person name="Venter J.C."/>
            <person name="Wang Z."/>
            <person name="Woodage T."/>
            <person name="Zheng X.H."/>
            <person name="Zhong F."/>
        </authorList>
    </citation>
    <scope>NUCLEOTIDE SEQUENCE [LARGE SCALE GENOMIC DNA]</scope>
    <source>
        <strain>BN</strain>
        <strain evidence="2">Sprague-Dawley</strain>
    </source>
</reference>
<name>A6KGV8_RAT</name>
<gene>
    <name evidence="1" type="primary">RGD1560492_predicted</name>
    <name evidence="1" type="ORF">rCG_23526</name>
</gene>